<protein>
    <submittedName>
        <fullName evidence="9">Muramoyltetrapeptide carboxypeptidase</fullName>
    </submittedName>
</protein>
<keyword evidence="4" id="KW-0378">Hydrolase</keyword>
<evidence type="ECO:0000259" key="7">
    <source>
        <dbReference type="Pfam" id="PF02016"/>
    </source>
</evidence>
<comment type="similarity">
    <text evidence="1">Belongs to the peptidase S66 family.</text>
</comment>
<feature type="domain" description="LD-carboxypeptidase C-terminal" evidence="8">
    <location>
        <begin position="212"/>
        <end position="328"/>
    </location>
</feature>
<proteinExistence type="inferred from homology"/>
<reference evidence="10" key="1">
    <citation type="submission" date="2016-10" db="EMBL/GenBank/DDBJ databases">
        <authorList>
            <person name="Varghese N."/>
            <person name="Submissions S."/>
        </authorList>
    </citation>
    <scope>NUCLEOTIDE SEQUENCE [LARGE SCALE GENOMIC DNA]</scope>
    <source>
        <strain evidence="10">DSM 24450</strain>
    </source>
</reference>
<keyword evidence="10" id="KW-1185">Reference proteome</keyword>
<dbReference type="Pfam" id="PF02016">
    <property type="entry name" value="Peptidase_S66"/>
    <property type="match status" value="1"/>
</dbReference>
<keyword evidence="2 9" id="KW-0121">Carboxypeptidase</keyword>
<dbReference type="InterPro" id="IPR027461">
    <property type="entry name" value="Carboxypeptidase_A_C_sf"/>
</dbReference>
<dbReference type="Proteomes" id="UP000199312">
    <property type="component" value="Unassembled WGS sequence"/>
</dbReference>
<dbReference type="InterPro" id="IPR027478">
    <property type="entry name" value="LdcA_N"/>
</dbReference>
<dbReference type="CDD" id="cd07025">
    <property type="entry name" value="Peptidase_S66"/>
    <property type="match status" value="1"/>
</dbReference>
<evidence type="ECO:0000313" key="9">
    <source>
        <dbReference type="EMBL" id="SFS42619.1"/>
    </source>
</evidence>
<dbReference type="PANTHER" id="PTHR30237:SF2">
    <property type="entry name" value="MUREIN TETRAPEPTIDE CARBOXYPEPTIDASE"/>
    <property type="match status" value="1"/>
</dbReference>
<dbReference type="GO" id="GO:0004180">
    <property type="term" value="F:carboxypeptidase activity"/>
    <property type="evidence" value="ECO:0007669"/>
    <property type="project" value="UniProtKB-KW"/>
</dbReference>
<evidence type="ECO:0000256" key="5">
    <source>
        <dbReference type="ARBA" id="ARBA00022825"/>
    </source>
</evidence>
<dbReference type="Pfam" id="PF17676">
    <property type="entry name" value="Peptidase_S66C"/>
    <property type="match status" value="1"/>
</dbReference>
<dbReference type="PIRSF" id="PIRSF028757">
    <property type="entry name" value="LD-carboxypeptidase"/>
    <property type="match status" value="1"/>
</dbReference>
<feature type="active site" description="Charge relay system" evidence="6">
    <location>
        <position position="313"/>
    </location>
</feature>
<dbReference type="AlphaFoldDB" id="A0A1I6PQY1"/>
<sequence length="341" mass="38563">MLNRNKIWLCTVLILSVFYYAFSNTTNHQEQFQKMTNKLIKPPYLKAGDTIAIVATAGIIKDKSPILKAKELAESWGLNVIIGKNTFNQTNHFAGTDQERLNDFQEVLDNKNVKAIWCARGGYGTVRIIDAADFTNFKKNPKWIIGYSDITVLHSHLHNLGFETLHAILGTSMDFNEEKNKPSIASFKKALFGEPLTYSVKESNYNKMGHVKGQLVGGNLSILQSLLGSKSSINTDNKILFIEEIGEYHYQIDRMLYALKRAGYFDNCKGLIVGGMTKIRKNTTPWGQTIEELVLDITKEYDFPILFDFPAGHDVENNALILGREVDLYVTKEFSVVKFSE</sequence>
<dbReference type="STRING" id="593133.SAMN04488006_1282"/>
<dbReference type="InterPro" id="IPR040921">
    <property type="entry name" value="Peptidase_S66C"/>
</dbReference>
<keyword evidence="5" id="KW-0720">Serine protease</keyword>
<dbReference type="SUPFAM" id="SSF52317">
    <property type="entry name" value="Class I glutamine amidotransferase-like"/>
    <property type="match status" value="1"/>
</dbReference>
<evidence type="ECO:0000259" key="8">
    <source>
        <dbReference type="Pfam" id="PF17676"/>
    </source>
</evidence>
<evidence type="ECO:0000256" key="4">
    <source>
        <dbReference type="ARBA" id="ARBA00022801"/>
    </source>
</evidence>
<dbReference type="SUPFAM" id="SSF141986">
    <property type="entry name" value="LD-carboxypeptidase A C-terminal domain-like"/>
    <property type="match status" value="1"/>
</dbReference>
<organism evidence="9 10">
    <name type="scientific">Lutibacter maritimus</name>
    <dbReference type="NCBI Taxonomy" id="593133"/>
    <lineage>
        <taxon>Bacteria</taxon>
        <taxon>Pseudomonadati</taxon>
        <taxon>Bacteroidota</taxon>
        <taxon>Flavobacteriia</taxon>
        <taxon>Flavobacteriales</taxon>
        <taxon>Flavobacteriaceae</taxon>
        <taxon>Lutibacter</taxon>
    </lineage>
</organism>
<feature type="domain" description="LD-carboxypeptidase N-terminal" evidence="7">
    <location>
        <begin position="51"/>
        <end position="167"/>
    </location>
</feature>
<feature type="active site" description="Charge relay system" evidence="6">
    <location>
        <position position="243"/>
    </location>
</feature>
<evidence type="ECO:0000256" key="3">
    <source>
        <dbReference type="ARBA" id="ARBA00022670"/>
    </source>
</evidence>
<dbReference type="Gene3D" id="3.50.30.60">
    <property type="entry name" value="LD-carboxypeptidase A C-terminal domain-like"/>
    <property type="match status" value="1"/>
</dbReference>
<evidence type="ECO:0000313" key="10">
    <source>
        <dbReference type="Proteomes" id="UP000199312"/>
    </source>
</evidence>
<dbReference type="InterPro" id="IPR003507">
    <property type="entry name" value="S66_fam"/>
</dbReference>
<feature type="active site" description="Nucleophile" evidence="6">
    <location>
        <position position="148"/>
    </location>
</feature>
<dbReference type="PANTHER" id="PTHR30237">
    <property type="entry name" value="MURAMOYLTETRAPEPTIDE CARBOXYPEPTIDASE"/>
    <property type="match status" value="1"/>
</dbReference>
<dbReference type="EMBL" id="FOZP01000002">
    <property type="protein sequence ID" value="SFS42619.1"/>
    <property type="molecule type" value="Genomic_DNA"/>
</dbReference>
<gene>
    <name evidence="9" type="ORF">SAMN04488006_1282</name>
</gene>
<evidence type="ECO:0000256" key="1">
    <source>
        <dbReference type="ARBA" id="ARBA00010233"/>
    </source>
</evidence>
<dbReference type="RefSeq" id="WP_090223875.1">
    <property type="nucleotide sequence ID" value="NZ_FOZP01000002.1"/>
</dbReference>
<dbReference type="InterPro" id="IPR029062">
    <property type="entry name" value="Class_I_gatase-like"/>
</dbReference>
<dbReference type="GO" id="GO:0006508">
    <property type="term" value="P:proteolysis"/>
    <property type="evidence" value="ECO:0007669"/>
    <property type="project" value="UniProtKB-KW"/>
</dbReference>
<dbReference type="OrthoDB" id="9807329at2"/>
<evidence type="ECO:0000256" key="2">
    <source>
        <dbReference type="ARBA" id="ARBA00022645"/>
    </source>
</evidence>
<keyword evidence="3" id="KW-0645">Protease</keyword>
<dbReference type="InterPro" id="IPR040449">
    <property type="entry name" value="Peptidase_S66_N"/>
</dbReference>
<dbReference type="GO" id="GO:0008236">
    <property type="term" value="F:serine-type peptidase activity"/>
    <property type="evidence" value="ECO:0007669"/>
    <property type="project" value="UniProtKB-KW"/>
</dbReference>
<name>A0A1I6PQY1_9FLAO</name>
<dbReference type="Gene3D" id="3.40.50.10740">
    <property type="entry name" value="Class I glutamine amidotransferase-like"/>
    <property type="match status" value="1"/>
</dbReference>
<evidence type="ECO:0000256" key="6">
    <source>
        <dbReference type="PIRSR" id="PIRSR028757-1"/>
    </source>
</evidence>
<accession>A0A1I6PQY1</accession>